<dbReference type="AlphaFoldDB" id="A0A9W9ZU97"/>
<evidence type="ECO:0000313" key="2">
    <source>
        <dbReference type="Proteomes" id="UP001163046"/>
    </source>
</evidence>
<feature type="non-terminal residue" evidence="1">
    <location>
        <position position="1"/>
    </location>
</feature>
<gene>
    <name evidence="1" type="ORF">OS493_040537</name>
</gene>
<accession>A0A9W9ZU97</accession>
<comment type="caution">
    <text evidence="1">The sequence shown here is derived from an EMBL/GenBank/DDBJ whole genome shotgun (WGS) entry which is preliminary data.</text>
</comment>
<name>A0A9W9ZU97_9CNID</name>
<proteinExistence type="predicted"/>
<organism evidence="1 2">
    <name type="scientific">Desmophyllum pertusum</name>
    <dbReference type="NCBI Taxonomy" id="174260"/>
    <lineage>
        <taxon>Eukaryota</taxon>
        <taxon>Metazoa</taxon>
        <taxon>Cnidaria</taxon>
        <taxon>Anthozoa</taxon>
        <taxon>Hexacorallia</taxon>
        <taxon>Scleractinia</taxon>
        <taxon>Caryophylliina</taxon>
        <taxon>Caryophylliidae</taxon>
        <taxon>Desmophyllum</taxon>
    </lineage>
</organism>
<dbReference type="EMBL" id="MU825804">
    <property type="protein sequence ID" value="KAJ7387993.1"/>
    <property type="molecule type" value="Genomic_DNA"/>
</dbReference>
<protein>
    <submittedName>
        <fullName evidence="1">Uncharacterized protein</fullName>
    </submittedName>
</protein>
<evidence type="ECO:0000313" key="1">
    <source>
        <dbReference type="EMBL" id="KAJ7387993.1"/>
    </source>
</evidence>
<keyword evidence="2" id="KW-1185">Reference proteome</keyword>
<reference evidence="1" key="1">
    <citation type="submission" date="2023-01" db="EMBL/GenBank/DDBJ databases">
        <title>Genome assembly of the deep-sea coral Lophelia pertusa.</title>
        <authorList>
            <person name="Herrera S."/>
            <person name="Cordes E."/>
        </authorList>
    </citation>
    <scope>NUCLEOTIDE SEQUENCE</scope>
    <source>
        <strain evidence="1">USNM1676648</strain>
        <tissue evidence="1">Polyp</tissue>
    </source>
</reference>
<dbReference type="OrthoDB" id="5984605at2759"/>
<dbReference type="Proteomes" id="UP001163046">
    <property type="component" value="Unassembled WGS sequence"/>
</dbReference>
<sequence length="102" mass="11961">ALKCSRCMIMLCGKMPMININPIRYWKLREYCNPRDNEVLESHRFGTFVQEPLKNSSRSSNESSVLQFSGERRDYEDKIVFTVTGKLQELLLRVDSLTLEKQ</sequence>